<keyword evidence="3" id="KW-1185">Reference proteome</keyword>
<dbReference type="InterPro" id="IPR016064">
    <property type="entry name" value="NAD/diacylglycerol_kinase_sf"/>
</dbReference>
<dbReference type="EMBL" id="JBHSMP010000011">
    <property type="protein sequence ID" value="MFC5428846.1"/>
    <property type="molecule type" value="Genomic_DNA"/>
</dbReference>
<feature type="region of interest" description="Disordered" evidence="1">
    <location>
        <begin position="350"/>
        <end position="372"/>
    </location>
</feature>
<dbReference type="RefSeq" id="WP_377710819.1">
    <property type="nucleotide sequence ID" value="NZ_JBHSMP010000011.1"/>
</dbReference>
<keyword evidence="2" id="KW-0808">Transferase</keyword>
<dbReference type="SUPFAM" id="SSF111331">
    <property type="entry name" value="NAD kinase/diacylglycerol kinase-like"/>
    <property type="match status" value="1"/>
</dbReference>
<evidence type="ECO:0000313" key="3">
    <source>
        <dbReference type="Proteomes" id="UP001596103"/>
    </source>
</evidence>
<dbReference type="PIRSF" id="PIRSF018567">
    <property type="entry name" value="AcoX"/>
    <property type="match status" value="1"/>
</dbReference>
<organism evidence="2 3">
    <name type="scientific">Paraburkholderia denitrificans</name>
    <dbReference type="NCBI Taxonomy" id="694025"/>
    <lineage>
        <taxon>Bacteria</taxon>
        <taxon>Pseudomonadati</taxon>
        <taxon>Pseudomonadota</taxon>
        <taxon>Betaproteobacteria</taxon>
        <taxon>Burkholderiales</taxon>
        <taxon>Burkholderiaceae</taxon>
        <taxon>Paraburkholderia</taxon>
    </lineage>
</organism>
<dbReference type="PANTHER" id="PTHR40697">
    <property type="entry name" value="ACETOIN CATABOLISM PROTEIN X"/>
    <property type="match status" value="1"/>
</dbReference>
<dbReference type="InterPro" id="IPR039065">
    <property type="entry name" value="AcoX-like"/>
</dbReference>
<dbReference type="Proteomes" id="UP001596103">
    <property type="component" value="Unassembled WGS sequence"/>
</dbReference>
<dbReference type="GO" id="GO:0016301">
    <property type="term" value="F:kinase activity"/>
    <property type="evidence" value="ECO:0007669"/>
    <property type="project" value="UniProtKB-KW"/>
</dbReference>
<dbReference type="InterPro" id="IPR011391">
    <property type="entry name" value="AcoX_kinase"/>
</dbReference>
<dbReference type="Pfam" id="PF01513">
    <property type="entry name" value="NAD_kinase"/>
    <property type="match status" value="1"/>
</dbReference>
<dbReference type="Gene3D" id="3.40.50.10330">
    <property type="entry name" value="Probable inorganic polyphosphate/atp-NAD kinase, domain 1"/>
    <property type="match status" value="1"/>
</dbReference>
<dbReference type="InterPro" id="IPR002504">
    <property type="entry name" value="NADK"/>
</dbReference>
<reference evidence="3" key="1">
    <citation type="journal article" date="2019" name="Int. J. Syst. Evol. Microbiol.">
        <title>The Global Catalogue of Microorganisms (GCM) 10K type strain sequencing project: providing services to taxonomists for standard genome sequencing and annotation.</title>
        <authorList>
            <consortium name="The Broad Institute Genomics Platform"/>
            <consortium name="The Broad Institute Genome Sequencing Center for Infectious Disease"/>
            <person name="Wu L."/>
            <person name="Ma J."/>
        </authorList>
    </citation>
    <scope>NUCLEOTIDE SEQUENCE [LARGE SCALE GENOMIC DNA]</scope>
    <source>
        <strain evidence="3">CCUG 56042</strain>
    </source>
</reference>
<dbReference type="PANTHER" id="PTHR40697:SF3">
    <property type="entry name" value="ACETOIN CATABOLISM PROTEIN X"/>
    <property type="match status" value="1"/>
</dbReference>
<protein>
    <submittedName>
        <fullName evidence="2">ATP-NAD kinase family protein</fullName>
    </submittedName>
</protein>
<comment type="caution">
    <text evidence="2">The sequence shown here is derived from an EMBL/GenBank/DDBJ whole genome shotgun (WGS) entry which is preliminary data.</text>
</comment>
<sequence length="372" mass="39626">MHEPSPVRPPLVGIIANPISARDIRRVIANANSLQLADRVNIVLRLLAALAAGGVGRVLMMPDREGLRVMLQRHLMRAQGPDATLAAVEYLDMPVTGSVDDTLRAAQMMREAGVAAIVVLGGDGTHRAVVRECGDVPIVGLSTGTNNAFPEMREPTITGLATGLFASGRIPAWCALASNKRLEVTIREPNGAVRHDIALVDAVISREQYIGARAVWKTDTLTAVYVSFASPQAIGLSAIAGLLEPVGRDERGGLAIELGKRGRCAFELMAPIAPGLMQPVPIAYWHRLEHAVPQRVQQHAGIVALDGEREMAFDKHDEVFVTLHENAFSSIDVAACMSYAAGAHLMRSGTGTGTGPGPGLPVPEFRTFTPQT</sequence>
<keyword evidence="2" id="KW-0418">Kinase</keyword>
<evidence type="ECO:0000313" key="2">
    <source>
        <dbReference type="EMBL" id="MFC5428846.1"/>
    </source>
</evidence>
<gene>
    <name evidence="2" type="ORF">ACFPTO_08535</name>
</gene>
<accession>A0ABW0J713</accession>
<name>A0ABW0J713_9BURK</name>
<evidence type="ECO:0000256" key="1">
    <source>
        <dbReference type="SAM" id="MobiDB-lite"/>
    </source>
</evidence>
<proteinExistence type="predicted"/>
<dbReference type="InterPro" id="IPR017438">
    <property type="entry name" value="ATP-NAD_kinase_N"/>
</dbReference>